<dbReference type="AlphaFoldDB" id="A0A147BKT4"/>
<evidence type="ECO:0000256" key="1">
    <source>
        <dbReference type="SAM" id="SignalP"/>
    </source>
</evidence>
<protein>
    <submittedName>
        <fullName evidence="2">Putative secreted protein</fullName>
    </submittedName>
</protein>
<name>A0A147BKT4_IXORI</name>
<reference evidence="2" key="1">
    <citation type="journal article" date="2018" name="PLoS Negl. Trop. Dis.">
        <title>Sialome diversity of ticks revealed by RNAseq of single tick salivary glands.</title>
        <authorList>
            <person name="Perner J."/>
            <person name="Kropackova S."/>
            <person name="Kopacek P."/>
            <person name="Ribeiro J.M."/>
        </authorList>
    </citation>
    <scope>NUCLEOTIDE SEQUENCE</scope>
    <source>
        <strain evidence="2">Siblings of single egg batch collected in Ceske Budejovice</strain>
        <tissue evidence="2">Salivary glands</tissue>
    </source>
</reference>
<accession>A0A147BKT4</accession>
<dbReference type="EMBL" id="GEGO01003997">
    <property type="protein sequence ID" value="JAR91407.1"/>
    <property type="molecule type" value="Transcribed_RNA"/>
</dbReference>
<proteinExistence type="predicted"/>
<evidence type="ECO:0000313" key="2">
    <source>
        <dbReference type="EMBL" id="JAR91407.1"/>
    </source>
</evidence>
<feature type="signal peptide" evidence="1">
    <location>
        <begin position="1"/>
        <end position="23"/>
    </location>
</feature>
<feature type="chain" id="PRO_5007542536" evidence="1">
    <location>
        <begin position="24"/>
        <end position="113"/>
    </location>
</feature>
<sequence>MNLTRRLVILHPWLLFVSSWTKAGEHRRLTAPVDVSHAATASMQQQWWGMSTKRTLQQRRLSQTFGRGHQRSSWALTAKVFRFPRCMHLIYQMANCGDSRYQLQSLTRTDLCA</sequence>
<organism evidence="2">
    <name type="scientific">Ixodes ricinus</name>
    <name type="common">Common tick</name>
    <name type="synonym">Acarus ricinus</name>
    <dbReference type="NCBI Taxonomy" id="34613"/>
    <lineage>
        <taxon>Eukaryota</taxon>
        <taxon>Metazoa</taxon>
        <taxon>Ecdysozoa</taxon>
        <taxon>Arthropoda</taxon>
        <taxon>Chelicerata</taxon>
        <taxon>Arachnida</taxon>
        <taxon>Acari</taxon>
        <taxon>Parasitiformes</taxon>
        <taxon>Ixodida</taxon>
        <taxon>Ixodoidea</taxon>
        <taxon>Ixodidae</taxon>
        <taxon>Ixodinae</taxon>
        <taxon>Ixodes</taxon>
    </lineage>
</organism>
<keyword evidence="1" id="KW-0732">Signal</keyword>